<feature type="signal peptide" evidence="7">
    <location>
        <begin position="1"/>
        <end position="25"/>
    </location>
</feature>
<evidence type="ECO:0000256" key="4">
    <source>
        <dbReference type="ARBA" id="ARBA00023157"/>
    </source>
</evidence>
<dbReference type="InterPro" id="IPR043504">
    <property type="entry name" value="Peptidase_S1_PA_chymotrypsin"/>
</dbReference>
<gene>
    <name evidence="9" type="ORF">HY30_17345</name>
</gene>
<protein>
    <recommendedName>
        <fullName evidence="8">Peptidase S1 domain-containing protein</fullName>
    </recommendedName>
</protein>
<dbReference type="InterPro" id="IPR009003">
    <property type="entry name" value="Peptidase_S1_PA"/>
</dbReference>
<keyword evidence="5" id="KW-0325">Glycoprotein</keyword>
<proteinExistence type="predicted"/>
<dbReference type="eggNOG" id="COG5640">
    <property type="taxonomic scope" value="Bacteria"/>
</dbReference>
<evidence type="ECO:0000256" key="5">
    <source>
        <dbReference type="ARBA" id="ARBA00023180"/>
    </source>
</evidence>
<feature type="domain" description="Peptidase S1" evidence="8">
    <location>
        <begin position="23"/>
        <end position="307"/>
    </location>
</feature>
<dbReference type="PROSITE" id="PS00135">
    <property type="entry name" value="TRYPSIN_SER"/>
    <property type="match status" value="1"/>
</dbReference>
<keyword evidence="2" id="KW-0964">Secreted</keyword>
<dbReference type="InterPro" id="IPR001314">
    <property type="entry name" value="Peptidase_S1A"/>
</dbReference>
<reference evidence="9 10" key="1">
    <citation type="journal article" date="2014" name="Antonie Van Leeuwenhoek">
        <title>Hyphomonas beringensis sp. nov. and Hyphomonas chukchiensis sp. nov., isolated from surface seawater of the Bering Sea and Chukchi Sea.</title>
        <authorList>
            <person name="Li C."/>
            <person name="Lai Q."/>
            <person name="Li G."/>
            <person name="Dong C."/>
            <person name="Wang J."/>
            <person name="Liao Y."/>
            <person name="Shao Z."/>
        </authorList>
    </citation>
    <scope>NUCLEOTIDE SEQUENCE [LARGE SCALE GENOMIC DNA]</scope>
    <source>
        <strain evidence="9 10">BH-BN04-4</strain>
    </source>
</reference>
<dbReference type="SMART" id="SM00020">
    <property type="entry name" value="Tryp_SPc"/>
    <property type="match status" value="1"/>
</dbReference>
<comment type="caution">
    <text evidence="9">The sequence shown here is derived from an EMBL/GenBank/DDBJ whole genome shotgun (WGS) entry which is preliminary data.</text>
</comment>
<dbReference type="PROSITE" id="PS51257">
    <property type="entry name" value="PROKAR_LIPOPROTEIN"/>
    <property type="match status" value="1"/>
</dbReference>
<dbReference type="PRINTS" id="PR00722">
    <property type="entry name" value="CHYMOTRYPSIN"/>
</dbReference>
<dbReference type="SUPFAM" id="SSF50494">
    <property type="entry name" value="Trypsin-like serine proteases"/>
    <property type="match status" value="1"/>
</dbReference>
<dbReference type="PROSITE" id="PS00134">
    <property type="entry name" value="TRYPSIN_HIS"/>
    <property type="match status" value="1"/>
</dbReference>
<dbReference type="PANTHER" id="PTHR24253:SF153">
    <property type="entry name" value="SERINE PROTEASE HEPSIN"/>
    <property type="match status" value="1"/>
</dbReference>
<keyword evidence="6" id="KW-0645">Protease</keyword>
<evidence type="ECO:0000256" key="3">
    <source>
        <dbReference type="ARBA" id="ARBA00022729"/>
    </source>
</evidence>
<keyword evidence="10" id="KW-1185">Reference proteome</keyword>
<name>A0A062UME6_9PROT</name>
<evidence type="ECO:0000256" key="7">
    <source>
        <dbReference type="SAM" id="SignalP"/>
    </source>
</evidence>
<evidence type="ECO:0000313" key="10">
    <source>
        <dbReference type="Proteomes" id="UP000027190"/>
    </source>
</evidence>
<dbReference type="PATRIC" id="fig|1280947.3.peg.2049"/>
<dbReference type="Proteomes" id="UP000027190">
    <property type="component" value="Unassembled WGS sequence"/>
</dbReference>
<comment type="subcellular location">
    <subcellularLocation>
        <location evidence="1">Secreted</location>
    </subcellularLocation>
</comment>
<evidence type="ECO:0000256" key="6">
    <source>
        <dbReference type="RuleBase" id="RU363034"/>
    </source>
</evidence>
<dbReference type="FunFam" id="2.40.10.10:FF:000054">
    <property type="entry name" value="Complement C1r subcomponent"/>
    <property type="match status" value="1"/>
</dbReference>
<dbReference type="Gene3D" id="2.40.10.10">
    <property type="entry name" value="Trypsin-like serine proteases"/>
    <property type="match status" value="1"/>
</dbReference>
<dbReference type="GO" id="GO:0005576">
    <property type="term" value="C:extracellular region"/>
    <property type="evidence" value="ECO:0007669"/>
    <property type="project" value="UniProtKB-SubCell"/>
</dbReference>
<dbReference type="STRING" id="1280947.HY30_17345"/>
<evidence type="ECO:0000256" key="2">
    <source>
        <dbReference type="ARBA" id="ARBA00022525"/>
    </source>
</evidence>
<keyword evidence="6" id="KW-0720">Serine protease</keyword>
<dbReference type="PANTHER" id="PTHR24253">
    <property type="entry name" value="TRANSMEMBRANE PROTEASE SERINE"/>
    <property type="match status" value="1"/>
</dbReference>
<feature type="chain" id="PRO_5001618435" description="Peptidase S1 domain-containing protein" evidence="7">
    <location>
        <begin position="26"/>
        <end position="317"/>
    </location>
</feature>
<keyword evidence="4" id="KW-1015">Disulfide bond</keyword>
<dbReference type="AlphaFoldDB" id="A0A062UME6"/>
<sequence>MDMKNITKWSLALGALTLATACVVAGTDADPADWPGMASMQSVSGKEIYHECGATMISDSWAITAAHCVETARIENGRRAIQYVPDASGDLVRFGPMILTIGAGDLRKVSRGSVFPIREVVVHPAYKRGHAEQGNDLALVRIDGTWQGPVARLDGLTGSVSDFDPPYSELTVAGYGKTGEQATGQEAVSRTGRHLSAPMMVLQEAYLPKITPQECRTDLEGLITQYGLQDDYAGVSVSPETQMCAGASYSDSCQGDSGGPLVQRGNGGNGPVQVGVVSWGLGCGREGSPGVYMRVSAYADWIAETTGIARSAPPAAL</sequence>
<dbReference type="PROSITE" id="PS50240">
    <property type="entry name" value="TRYPSIN_DOM"/>
    <property type="match status" value="1"/>
</dbReference>
<dbReference type="CDD" id="cd00190">
    <property type="entry name" value="Tryp_SPc"/>
    <property type="match status" value="1"/>
</dbReference>
<dbReference type="GO" id="GO:0004252">
    <property type="term" value="F:serine-type endopeptidase activity"/>
    <property type="evidence" value="ECO:0007669"/>
    <property type="project" value="InterPro"/>
</dbReference>
<dbReference type="InterPro" id="IPR018114">
    <property type="entry name" value="TRYPSIN_HIS"/>
</dbReference>
<evidence type="ECO:0000259" key="8">
    <source>
        <dbReference type="PROSITE" id="PS50240"/>
    </source>
</evidence>
<dbReference type="InterPro" id="IPR033116">
    <property type="entry name" value="TRYPSIN_SER"/>
</dbReference>
<dbReference type="GO" id="GO:0006508">
    <property type="term" value="P:proteolysis"/>
    <property type="evidence" value="ECO:0007669"/>
    <property type="project" value="UniProtKB-KW"/>
</dbReference>
<dbReference type="EMBL" id="AWFG01000028">
    <property type="protein sequence ID" value="KCZ57729.1"/>
    <property type="molecule type" value="Genomic_DNA"/>
</dbReference>
<evidence type="ECO:0000313" key="9">
    <source>
        <dbReference type="EMBL" id="KCZ57729.1"/>
    </source>
</evidence>
<dbReference type="Pfam" id="PF00089">
    <property type="entry name" value="Trypsin"/>
    <property type="match status" value="1"/>
</dbReference>
<organism evidence="9 10">
    <name type="scientific">Hyphomonas chukchiensis</name>
    <dbReference type="NCBI Taxonomy" id="1280947"/>
    <lineage>
        <taxon>Bacteria</taxon>
        <taxon>Pseudomonadati</taxon>
        <taxon>Pseudomonadota</taxon>
        <taxon>Alphaproteobacteria</taxon>
        <taxon>Hyphomonadales</taxon>
        <taxon>Hyphomonadaceae</taxon>
        <taxon>Hyphomonas</taxon>
    </lineage>
</organism>
<dbReference type="InterPro" id="IPR001254">
    <property type="entry name" value="Trypsin_dom"/>
</dbReference>
<keyword evidence="6" id="KW-0378">Hydrolase</keyword>
<keyword evidence="3 7" id="KW-0732">Signal</keyword>
<accession>A0A062UME6</accession>
<evidence type="ECO:0000256" key="1">
    <source>
        <dbReference type="ARBA" id="ARBA00004613"/>
    </source>
</evidence>